<feature type="region of interest" description="Disordered" evidence="1">
    <location>
        <begin position="178"/>
        <end position="203"/>
    </location>
</feature>
<dbReference type="NCBIfam" id="NF008655">
    <property type="entry name" value="PRK11653.1"/>
    <property type="match status" value="1"/>
</dbReference>
<gene>
    <name evidence="2" type="ORF">NKI27_06240</name>
</gene>
<dbReference type="RefSeq" id="WP_265048822.1">
    <property type="nucleotide sequence ID" value="NZ_CP100390.1"/>
</dbReference>
<dbReference type="Pfam" id="PF06693">
    <property type="entry name" value="DUF1190"/>
    <property type="match status" value="1"/>
</dbReference>
<dbReference type="InterPro" id="IPR009576">
    <property type="entry name" value="Biofilm_formation_YgiB"/>
</dbReference>
<proteinExistence type="predicted"/>
<accession>A0ABY6N5D8</accession>
<organism evidence="2 3">
    <name type="scientific">Alkalimarinus alittae</name>
    <dbReference type="NCBI Taxonomy" id="2961619"/>
    <lineage>
        <taxon>Bacteria</taxon>
        <taxon>Pseudomonadati</taxon>
        <taxon>Pseudomonadota</taxon>
        <taxon>Gammaproteobacteria</taxon>
        <taxon>Alteromonadales</taxon>
        <taxon>Alteromonadaceae</taxon>
        <taxon>Alkalimarinus</taxon>
    </lineage>
</organism>
<name>A0ABY6N5D8_9ALTE</name>
<sequence length="203" mass="22352">MKRTKSINLDRMRKVSRQLHLAPLGVAFASMTLAGCSDSRKAVVYTNVDQCTAENPELEQECRAAYEDALAKAEKTAPKYRSMRDCESDFGSHTCVNNQTSQSSSIFMPAMAGFMFARALDHNRYDNNPVFTSNAYRSPLYGHWVSSDGYRYGSNRSRKVEVGSDAFKPKPKVTRTMSRGGFGSTVAAKSSWGGSKSRGGWGG</sequence>
<evidence type="ECO:0000256" key="1">
    <source>
        <dbReference type="SAM" id="MobiDB-lite"/>
    </source>
</evidence>
<dbReference type="EMBL" id="CP100390">
    <property type="protein sequence ID" value="UZE97347.1"/>
    <property type="molecule type" value="Genomic_DNA"/>
</dbReference>
<evidence type="ECO:0000313" key="2">
    <source>
        <dbReference type="EMBL" id="UZE97347.1"/>
    </source>
</evidence>
<evidence type="ECO:0000313" key="3">
    <source>
        <dbReference type="Proteomes" id="UP001163739"/>
    </source>
</evidence>
<dbReference type="Proteomes" id="UP001163739">
    <property type="component" value="Chromosome"/>
</dbReference>
<protein>
    <submittedName>
        <fullName evidence="2">DUF1190 family protein</fullName>
    </submittedName>
</protein>
<keyword evidence="3" id="KW-1185">Reference proteome</keyword>
<reference evidence="2" key="1">
    <citation type="submission" date="2022-06" db="EMBL/GenBank/DDBJ databases">
        <title>Alkalimarinus sp. nov., isolated from gut of a Alitta virens.</title>
        <authorList>
            <person name="Yang A.I."/>
            <person name="Shin N.-R."/>
        </authorList>
    </citation>
    <scope>NUCLEOTIDE SEQUENCE</scope>
    <source>
        <strain evidence="2">A2M4</strain>
    </source>
</reference>